<feature type="domain" description="HTH arsR-type" evidence="2">
    <location>
        <begin position="279"/>
        <end position="370"/>
    </location>
</feature>
<keyword evidence="1" id="KW-0812">Transmembrane</keyword>
<dbReference type="GO" id="GO:0003700">
    <property type="term" value="F:DNA-binding transcription factor activity"/>
    <property type="evidence" value="ECO:0007669"/>
    <property type="project" value="InterPro"/>
</dbReference>
<dbReference type="Gene3D" id="1.10.10.10">
    <property type="entry name" value="Winged helix-like DNA-binding domain superfamily/Winged helix DNA-binding domain"/>
    <property type="match status" value="1"/>
</dbReference>
<dbReference type="AlphaFoldDB" id="A0A429G8H8"/>
<dbReference type="SUPFAM" id="SSF46785">
    <property type="entry name" value="Winged helix' DNA-binding domain"/>
    <property type="match status" value="1"/>
</dbReference>
<reference evidence="3 4" key="1">
    <citation type="submission" date="2018-10" db="EMBL/GenBank/DDBJ databases">
        <title>Co-occurring genomic capacity for anaerobic methane metabolism and dissimilatory sulfite reduction discovered in the Korarchaeota.</title>
        <authorList>
            <person name="Mckay L.J."/>
            <person name="Dlakic M."/>
            <person name="Fields M.W."/>
            <person name="Delmont T.O."/>
            <person name="Eren A.M."/>
            <person name="Jay Z.J."/>
            <person name="Klingelsmith K.B."/>
            <person name="Rusch D.B."/>
            <person name="Inskeep W.P."/>
        </authorList>
    </citation>
    <scope>NUCLEOTIDE SEQUENCE [LARGE SCALE GENOMIC DNA]</scope>
    <source>
        <strain evidence="3 4">WS</strain>
    </source>
</reference>
<dbReference type="InterPro" id="IPR001845">
    <property type="entry name" value="HTH_ArsR_DNA-bd_dom"/>
</dbReference>
<dbReference type="RefSeq" id="WP_125740875.1">
    <property type="nucleotide sequence ID" value="NZ_RCOR01000014.1"/>
</dbReference>
<keyword evidence="1" id="KW-0472">Membrane</keyword>
<organism evidence="3 4">
    <name type="scientific">Candidatus Korarchaeum cryptofilum</name>
    <dbReference type="NCBI Taxonomy" id="498846"/>
    <lineage>
        <taxon>Archaea</taxon>
        <taxon>Thermoproteota</taxon>
        <taxon>Candidatus Korarchaeia</taxon>
        <taxon>Candidatus Korarchaeales</taxon>
        <taxon>Candidatus Korarchaeaceae</taxon>
        <taxon>Candidatus Korarchaeum</taxon>
    </lineage>
</organism>
<evidence type="ECO:0000313" key="4">
    <source>
        <dbReference type="Proteomes" id="UP000278149"/>
    </source>
</evidence>
<dbReference type="InterPro" id="IPR036390">
    <property type="entry name" value="WH_DNA-bd_sf"/>
</dbReference>
<gene>
    <name evidence="3" type="ORF">D9Q81_01985</name>
</gene>
<evidence type="ECO:0000256" key="1">
    <source>
        <dbReference type="SAM" id="Phobius"/>
    </source>
</evidence>
<dbReference type="PROSITE" id="PS50987">
    <property type="entry name" value="HTH_ARSR_2"/>
    <property type="match status" value="1"/>
</dbReference>
<dbReference type="Pfam" id="PF24034">
    <property type="entry name" value="DUF7343"/>
    <property type="match status" value="1"/>
</dbReference>
<sequence length="370" mass="40866">MKRIAKVLLCTVLLLALANATKASADPQEVTITRMSIIAELFENTSVKVTVNAELSIPSNYSGTVRSIIFPIIPIGISMESPSKGISSVKALSQDISAQRISTESFGDAIVINFEKNLKAGTVRNISFSFTLTPTTALAKFDDSYRFAYRFYKPNVTLNYDKSIMEAILPRGAGVTKISQDGALSMDPLSERLVAIWVPFPSPRGGGWDFVIEFKMIDQVAPQQSIPQTGSIQQQNMTGLIFPLVISNAITASITFAASLLLMRRQGKVIPIDIPEEGYDEETLVRVEEALEKLDRDERDVIDIIYRNNGKIEQKDLPELTGFSKSKVSRILKRLDSMGFVRRVSQGKTKIVELNPALNRVLRESSEGAE</sequence>
<dbReference type="InterPro" id="IPR011991">
    <property type="entry name" value="ArsR-like_HTH"/>
</dbReference>
<dbReference type="InterPro" id="IPR055767">
    <property type="entry name" value="DUF7343"/>
</dbReference>
<keyword evidence="1" id="KW-1133">Transmembrane helix</keyword>
<dbReference type="EMBL" id="RCOR01000014">
    <property type="protein sequence ID" value="RSN70101.1"/>
    <property type="molecule type" value="Genomic_DNA"/>
</dbReference>
<dbReference type="Proteomes" id="UP000278149">
    <property type="component" value="Unassembled WGS sequence"/>
</dbReference>
<protein>
    <submittedName>
        <fullName evidence="3">MarR family transcriptional regulator</fullName>
    </submittedName>
</protein>
<dbReference type="InterPro" id="IPR036388">
    <property type="entry name" value="WH-like_DNA-bd_sf"/>
</dbReference>
<dbReference type="CDD" id="cd00090">
    <property type="entry name" value="HTH_ARSR"/>
    <property type="match status" value="1"/>
</dbReference>
<accession>A0A429G8H8</accession>
<name>A0A429G8H8_9CREN</name>
<comment type="caution">
    <text evidence="3">The sequence shown here is derived from an EMBL/GenBank/DDBJ whole genome shotgun (WGS) entry which is preliminary data.</text>
</comment>
<evidence type="ECO:0000259" key="2">
    <source>
        <dbReference type="PROSITE" id="PS50987"/>
    </source>
</evidence>
<proteinExistence type="predicted"/>
<evidence type="ECO:0000313" key="3">
    <source>
        <dbReference type="EMBL" id="RSN70101.1"/>
    </source>
</evidence>
<feature type="transmembrane region" description="Helical" evidence="1">
    <location>
        <begin position="240"/>
        <end position="262"/>
    </location>
</feature>